<dbReference type="Proteomes" id="UP000004827">
    <property type="component" value="Unassembled WGS sequence"/>
</dbReference>
<reference evidence="2 3" key="1">
    <citation type="journal article" date="2009" name="BMC Evol. Biol.">
        <title>Genomic taxonomy of Vibrios.</title>
        <authorList>
            <person name="Thompson C.C."/>
            <person name="Vicente A.C."/>
            <person name="Souza R.C."/>
            <person name="Vasconcelos A.T."/>
            <person name="Vesth T."/>
            <person name="Alves N.Jr."/>
            <person name="Ussery D.W."/>
            <person name="Iida T."/>
            <person name="Thompson F.L."/>
        </authorList>
    </citation>
    <scope>NUCLEOTIDE SEQUENCE [LARGE SCALE GENOMIC DNA]</scope>
    <source>
        <strain evidence="2 3">VM603</strain>
    </source>
</reference>
<evidence type="ECO:0000313" key="3">
    <source>
        <dbReference type="Proteomes" id="UP000004827"/>
    </source>
</evidence>
<proteinExistence type="predicted"/>
<sequence length="98" mass="10597">MTGGWMLKTIGVLALISYSVALKAAPTATTLPVVIGDDIAKRVCYYQDQAYSEGAVILVGEVYLSCQRVNDFETNGPLKWLPLNGQTSEATKPKLVHP</sequence>
<dbReference type="Pfam" id="PF07383">
    <property type="entry name" value="DUF1496"/>
    <property type="match status" value="1"/>
</dbReference>
<dbReference type="AlphaFoldDB" id="D2YJ68"/>
<feature type="signal peptide" evidence="1">
    <location>
        <begin position="1"/>
        <end position="24"/>
    </location>
</feature>
<dbReference type="EMBL" id="ACYU01000186">
    <property type="protein sequence ID" value="EEW05257.1"/>
    <property type="molecule type" value="Genomic_DNA"/>
</dbReference>
<accession>D2YJ68</accession>
<organism evidence="2 3">
    <name type="scientific">Vibrio mimicus VM603</name>
    <dbReference type="NCBI Taxonomy" id="671074"/>
    <lineage>
        <taxon>Bacteria</taxon>
        <taxon>Pseudomonadati</taxon>
        <taxon>Pseudomonadota</taxon>
        <taxon>Gammaproteobacteria</taxon>
        <taxon>Vibrionales</taxon>
        <taxon>Vibrionaceae</taxon>
        <taxon>Vibrio</taxon>
    </lineage>
</organism>
<evidence type="ECO:0000313" key="2">
    <source>
        <dbReference type="EMBL" id="EEW05257.1"/>
    </source>
</evidence>
<evidence type="ECO:0008006" key="4">
    <source>
        <dbReference type="Google" id="ProtNLM"/>
    </source>
</evidence>
<gene>
    <name evidence="2" type="ORF">VMB_35650</name>
</gene>
<comment type="caution">
    <text evidence="2">The sequence shown here is derived from an EMBL/GenBank/DDBJ whole genome shotgun (WGS) entry which is preliminary data.</text>
</comment>
<name>D2YJ68_VIBMI</name>
<protein>
    <recommendedName>
        <fullName evidence="4">DUF1496 domain-containing protein</fullName>
    </recommendedName>
</protein>
<keyword evidence="1" id="KW-0732">Signal</keyword>
<dbReference type="InterPro" id="IPR009971">
    <property type="entry name" value="DUF1496"/>
</dbReference>
<evidence type="ECO:0000256" key="1">
    <source>
        <dbReference type="SAM" id="SignalP"/>
    </source>
</evidence>
<feature type="chain" id="PRO_5003039429" description="DUF1496 domain-containing protein" evidence="1">
    <location>
        <begin position="25"/>
        <end position="98"/>
    </location>
</feature>